<evidence type="ECO:0000313" key="1">
    <source>
        <dbReference type="EMBL" id="GEM16102.1"/>
    </source>
</evidence>
<evidence type="ECO:0000313" key="2">
    <source>
        <dbReference type="Proteomes" id="UP000484858"/>
    </source>
</evidence>
<protein>
    <submittedName>
        <fullName evidence="1">Uncharacterized protein</fullName>
    </submittedName>
</protein>
<name>A0A829WYW9_GLUOY</name>
<proteinExistence type="predicted"/>
<dbReference type="Proteomes" id="UP000484858">
    <property type="component" value="Unassembled WGS sequence"/>
</dbReference>
<dbReference type="EMBL" id="BARJ01000003">
    <property type="protein sequence ID" value="GEM16102.1"/>
    <property type="molecule type" value="Genomic_DNA"/>
</dbReference>
<comment type="caution">
    <text evidence="1">The sequence shown here is derived from an EMBL/GenBank/DDBJ whole genome shotgun (WGS) entry which is preliminary data.</text>
</comment>
<gene>
    <name evidence="1" type="ORF">NBRC3293_0599</name>
</gene>
<organism evidence="1 2">
    <name type="scientific">Gluconobacter oxydans NBRC 3293</name>
    <dbReference type="NCBI Taxonomy" id="1315969"/>
    <lineage>
        <taxon>Bacteria</taxon>
        <taxon>Pseudomonadati</taxon>
        <taxon>Pseudomonadota</taxon>
        <taxon>Alphaproteobacteria</taxon>
        <taxon>Acetobacterales</taxon>
        <taxon>Acetobacteraceae</taxon>
        <taxon>Gluconobacter</taxon>
    </lineage>
</organism>
<accession>A0A829WYW9</accession>
<sequence>MVRPGLPDSEQERFITGSMPRDVPFGTQDVAWRRHVSLGQTL</sequence>
<dbReference type="AlphaFoldDB" id="A0A829WYW9"/>
<reference evidence="1 2" key="1">
    <citation type="submission" date="2013-04" db="EMBL/GenBank/DDBJ databases">
        <title>Gluconobacter oxydans NBRC 3293 whole genome sequence.</title>
        <authorList>
            <person name="Matsutani M."/>
            <person name="Yakushi T."/>
            <person name="Matsushita K."/>
        </authorList>
    </citation>
    <scope>NUCLEOTIDE SEQUENCE [LARGE SCALE GENOMIC DNA]</scope>
    <source>
        <strain evidence="1 2">NBRC 3293</strain>
    </source>
</reference>